<feature type="non-terminal residue" evidence="2">
    <location>
        <position position="1"/>
    </location>
</feature>
<sequence length="252" mass="27340">NSVAAQASRAEQPRKTAANEGAGSRRPRPSEQPSPRAGAGGGSDRIATGSEEEEVSDGTGDGNMVRCPRRKPDFSGDDKRPQALKGVELHVFMEKEYPTITVDVSKGVCPICADSPNNRVVSKINQAGQKKGGNAKTKVWSVATLKNHLNRVHGWSLHCPFCPRDRRVPSIKSLAAIRYHSNLKEGTAIPPGTARWTLKAARKCQGQGVERPDVEKPSEQGPWAVIALPILPARQTGPFLQKPRRHPVPFQT</sequence>
<reference evidence="2 3" key="1">
    <citation type="submission" date="2019-09" db="EMBL/GenBank/DDBJ databases">
        <title>Draft genome of the ectomycorrhizal ascomycete Sphaerosporella brunnea.</title>
        <authorList>
            <consortium name="DOE Joint Genome Institute"/>
            <person name="Benucci G.M."/>
            <person name="Marozzi G."/>
            <person name="Antonielli L."/>
            <person name="Sanchez S."/>
            <person name="Marco P."/>
            <person name="Wang X."/>
            <person name="Falini L.B."/>
            <person name="Barry K."/>
            <person name="Haridas S."/>
            <person name="Lipzen A."/>
            <person name="Labutti K."/>
            <person name="Grigoriev I.V."/>
            <person name="Murat C."/>
            <person name="Martin F."/>
            <person name="Albertini E."/>
            <person name="Donnini D."/>
            <person name="Bonito G."/>
        </authorList>
    </citation>
    <scope>NUCLEOTIDE SEQUENCE [LARGE SCALE GENOMIC DNA]</scope>
    <source>
        <strain evidence="2 3">Sb_GMNB300</strain>
    </source>
</reference>
<evidence type="ECO:0000313" key="2">
    <source>
        <dbReference type="EMBL" id="KAA8896337.1"/>
    </source>
</evidence>
<keyword evidence="3" id="KW-1185">Reference proteome</keyword>
<proteinExistence type="predicted"/>
<comment type="caution">
    <text evidence="2">The sequence shown here is derived from an EMBL/GenBank/DDBJ whole genome shotgun (WGS) entry which is preliminary data.</text>
</comment>
<dbReference type="InParanoid" id="A0A5J5EMS1"/>
<protein>
    <submittedName>
        <fullName evidence="2">Uncharacterized protein</fullName>
    </submittedName>
</protein>
<dbReference type="EMBL" id="VXIS01000215">
    <property type="protein sequence ID" value="KAA8896337.1"/>
    <property type="molecule type" value="Genomic_DNA"/>
</dbReference>
<accession>A0A5J5EMS1</accession>
<name>A0A5J5EMS1_9PEZI</name>
<organism evidence="2 3">
    <name type="scientific">Sphaerosporella brunnea</name>
    <dbReference type="NCBI Taxonomy" id="1250544"/>
    <lineage>
        <taxon>Eukaryota</taxon>
        <taxon>Fungi</taxon>
        <taxon>Dikarya</taxon>
        <taxon>Ascomycota</taxon>
        <taxon>Pezizomycotina</taxon>
        <taxon>Pezizomycetes</taxon>
        <taxon>Pezizales</taxon>
        <taxon>Pyronemataceae</taxon>
        <taxon>Sphaerosporella</taxon>
    </lineage>
</organism>
<dbReference type="Proteomes" id="UP000326924">
    <property type="component" value="Unassembled WGS sequence"/>
</dbReference>
<feature type="compositionally biased region" description="Basic and acidic residues" evidence="1">
    <location>
        <begin position="70"/>
        <end position="81"/>
    </location>
</feature>
<dbReference type="AlphaFoldDB" id="A0A5J5EMS1"/>
<evidence type="ECO:0000256" key="1">
    <source>
        <dbReference type="SAM" id="MobiDB-lite"/>
    </source>
</evidence>
<evidence type="ECO:0000313" key="3">
    <source>
        <dbReference type="Proteomes" id="UP000326924"/>
    </source>
</evidence>
<gene>
    <name evidence="2" type="ORF">FN846DRAFT_993885</name>
</gene>
<feature type="region of interest" description="Disordered" evidence="1">
    <location>
        <begin position="1"/>
        <end position="81"/>
    </location>
</feature>